<evidence type="ECO:0000313" key="2">
    <source>
        <dbReference type="EMBL" id="ODN74988.1"/>
    </source>
</evidence>
<sequence>MPEEDLSLSYELMTTDQDDFFNSMTAEELQFLGYGTGPYQPSQYDDGSMMVDSYPPDDGAASVPYNEELDPDSALAQQFGEVFYQSFQQPPPQ</sequence>
<evidence type="ECO:0000256" key="1">
    <source>
        <dbReference type="SAM" id="MobiDB-lite"/>
    </source>
</evidence>
<reference evidence="2 3" key="1">
    <citation type="submission" date="2016-06" db="EMBL/GenBank/DDBJ databases">
        <title>Evolution of pathogenesis and genome organization in the Tremellales.</title>
        <authorList>
            <person name="Cuomo C."/>
            <person name="Litvintseva A."/>
            <person name="Heitman J."/>
            <person name="Chen Y."/>
            <person name="Sun S."/>
            <person name="Springer D."/>
            <person name="Dromer F."/>
            <person name="Young S."/>
            <person name="Zeng Q."/>
            <person name="Chapman S."/>
            <person name="Gujja S."/>
            <person name="Saif S."/>
            <person name="Birren B."/>
        </authorList>
    </citation>
    <scope>NUCLEOTIDE SEQUENCE [LARGE SCALE GENOMIC DNA]</scope>
    <source>
        <strain evidence="2 3">CBS 7118</strain>
    </source>
</reference>
<accession>A0A1E3HF69</accession>
<dbReference type="GeneID" id="30197385"/>
<protein>
    <submittedName>
        <fullName evidence="2">Uncharacterized protein</fullName>
    </submittedName>
</protein>
<comment type="caution">
    <text evidence="2">The sequence shown here is derived from an EMBL/GenBank/DDBJ whole genome shotgun (WGS) entry which is preliminary data.</text>
</comment>
<organism evidence="2 3">
    <name type="scientific">Cryptococcus wingfieldii CBS 7118</name>
    <dbReference type="NCBI Taxonomy" id="1295528"/>
    <lineage>
        <taxon>Eukaryota</taxon>
        <taxon>Fungi</taxon>
        <taxon>Dikarya</taxon>
        <taxon>Basidiomycota</taxon>
        <taxon>Agaricomycotina</taxon>
        <taxon>Tremellomycetes</taxon>
        <taxon>Tremellales</taxon>
        <taxon>Cryptococcaceae</taxon>
        <taxon>Cryptococcus</taxon>
    </lineage>
</organism>
<dbReference type="EMBL" id="AWGH01000056">
    <property type="protein sequence ID" value="ODN74988.1"/>
    <property type="molecule type" value="Genomic_DNA"/>
</dbReference>
<keyword evidence="3" id="KW-1185">Reference proteome</keyword>
<proteinExistence type="predicted"/>
<evidence type="ECO:0000313" key="3">
    <source>
        <dbReference type="Proteomes" id="UP000094819"/>
    </source>
</evidence>
<feature type="region of interest" description="Disordered" evidence="1">
    <location>
        <begin position="43"/>
        <end position="64"/>
    </location>
</feature>
<gene>
    <name evidence="2" type="ORF">L198_08174</name>
</gene>
<dbReference type="AlphaFoldDB" id="A0A1E3HF69"/>
<name>A0A1E3HF69_9TREE</name>
<dbReference type="RefSeq" id="XP_019027871.1">
    <property type="nucleotide sequence ID" value="XM_019180145.1"/>
</dbReference>
<dbReference type="Proteomes" id="UP000094819">
    <property type="component" value="Unassembled WGS sequence"/>
</dbReference>